<evidence type="ECO:0000256" key="13">
    <source>
        <dbReference type="ARBA" id="ARBA00023180"/>
    </source>
</evidence>
<dbReference type="GO" id="GO:0005886">
    <property type="term" value="C:plasma membrane"/>
    <property type="evidence" value="ECO:0007669"/>
    <property type="project" value="UniProtKB-SubCell"/>
</dbReference>
<feature type="compositionally biased region" description="Low complexity" evidence="16">
    <location>
        <begin position="126"/>
        <end position="154"/>
    </location>
</feature>
<evidence type="ECO:0000256" key="15">
    <source>
        <dbReference type="PROSITE-ProRule" id="PRU01356"/>
    </source>
</evidence>
<keyword evidence="8 15" id="KW-0479">Metal-binding</keyword>
<gene>
    <name evidence="19" type="ORF">C8A05DRAFT_36107</name>
</gene>
<keyword evidence="6 15" id="KW-0349">Heme</keyword>
<dbReference type="Proteomes" id="UP001303889">
    <property type="component" value="Unassembled WGS sequence"/>
</dbReference>
<evidence type="ECO:0000256" key="3">
    <source>
        <dbReference type="ARBA" id="ARBA00010031"/>
    </source>
</evidence>
<keyword evidence="7" id="KW-0336">GPI-anchor</keyword>
<keyword evidence="11" id="KW-0472">Membrane</keyword>
<feature type="region of interest" description="Disordered" evidence="16">
    <location>
        <begin position="126"/>
        <end position="163"/>
    </location>
</feature>
<organism evidence="19 20">
    <name type="scientific">Staphylotrichum tortipilum</name>
    <dbReference type="NCBI Taxonomy" id="2831512"/>
    <lineage>
        <taxon>Eukaryota</taxon>
        <taxon>Fungi</taxon>
        <taxon>Dikarya</taxon>
        <taxon>Ascomycota</taxon>
        <taxon>Pezizomycotina</taxon>
        <taxon>Sordariomycetes</taxon>
        <taxon>Sordariomycetidae</taxon>
        <taxon>Sordariales</taxon>
        <taxon>Chaetomiaceae</taxon>
        <taxon>Staphylotrichum</taxon>
    </lineage>
</organism>
<evidence type="ECO:0000256" key="17">
    <source>
        <dbReference type="SAM" id="SignalP"/>
    </source>
</evidence>
<feature type="disulfide bond" evidence="15">
    <location>
        <begin position="50"/>
        <end position="83"/>
    </location>
</feature>
<evidence type="ECO:0000256" key="1">
    <source>
        <dbReference type="ARBA" id="ARBA00004609"/>
    </source>
</evidence>
<dbReference type="InterPro" id="IPR051735">
    <property type="entry name" value="CFEM_domain"/>
</dbReference>
<keyword evidence="9 17" id="KW-0732">Signal</keyword>
<evidence type="ECO:0000256" key="9">
    <source>
        <dbReference type="ARBA" id="ARBA00022729"/>
    </source>
</evidence>
<feature type="binding site" description="axial binding residue" evidence="15">
    <location>
        <position position="45"/>
    </location>
    <ligand>
        <name>heme</name>
        <dbReference type="ChEBI" id="CHEBI:30413"/>
    </ligand>
    <ligandPart>
        <name>Fe</name>
        <dbReference type="ChEBI" id="CHEBI:18248"/>
    </ligandPart>
</feature>
<keyword evidence="12 15" id="KW-1015">Disulfide bond</keyword>
<evidence type="ECO:0000256" key="8">
    <source>
        <dbReference type="ARBA" id="ARBA00022723"/>
    </source>
</evidence>
<reference evidence="19" key="1">
    <citation type="journal article" date="2023" name="Mol. Phylogenet. Evol.">
        <title>Genome-scale phylogeny and comparative genomics of the fungal order Sordariales.</title>
        <authorList>
            <person name="Hensen N."/>
            <person name="Bonometti L."/>
            <person name="Westerberg I."/>
            <person name="Brannstrom I.O."/>
            <person name="Guillou S."/>
            <person name="Cros-Aarteil S."/>
            <person name="Calhoun S."/>
            <person name="Haridas S."/>
            <person name="Kuo A."/>
            <person name="Mondo S."/>
            <person name="Pangilinan J."/>
            <person name="Riley R."/>
            <person name="LaButti K."/>
            <person name="Andreopoulos B."/>
            <person name="Lipzen A."/>
            <person name="Chen C."/>
            <person name="Yan M."/>
            <person name="Daum C."/>
            <person name="Ng V."/>
            <person name="Clum A."/>
            <person name="Steindorff A."/>
            <person name="Ohm R.A."/>
            <person name="Martin F."/>
            <person name="Silar P."/>
            <person name="Natvig D.O."/>
            <person name="Lalanne C."/>
            <person name="Gautier V."/>
            <person name="Ament-Velasquez S.L."/>
            <person name="Kruys A."/>
            <person name="Hutchinson M.I."/>
            <person name="Powell A.J."/>
            <person name="Barry K."/>
            <person name="Miller A.N."/>
            <person name="Grigoriev I.V."/>
            <person name="Debuchy R."/>
            <person name="Gladieux P."/>
            <person name="Hiltunen Thoren M."/>
            <person name="Johannesson H."/>
        </authorList>
    </citation>
    <scope>NUCLEOTIDE SEQUENCE</scope>
    <source>
        <strain evidence="19">CBS 103.79</strain>
    </source>
</reference>
<evidence type="ECO:0000256" key="12">
    <source>
        <dbReference type="ARBA" id="ARBA00023157"/>
    </source>
</evidence>
<dbReference type="PROSITE" id="PS52012">
    <property type="entry name" value="CFEM"/>
    <property type="match status" value="1"/>
</dbReference>
<dbReference type="PANTHER" id="PTHR37928">
    <property type="entry name" value="CFEM DOMAIN PROTEIN (AFU_ORTHOLOGUE AFUA_6G14090)"/>
    <property type="match status" value="1"/>
</dbReference>
<dbReference type="AlphaFoldDB" id="A0AAN6MGF6"/>
<comment type="caution">
    <text evidence="15">Lacks conserved residue(s) required for the propagation of feature annotation.</text>
</comment>
<evidence type="ECO:0000256" key="5">
    <source>
        <dbReference type="ARBA" id="ARBA00022525"/>
    </source>
</evidence>
<evidence type="ECO:0000256" key="10">
    <source>
        <dbReference type="ARBA" id="ARBA00023004"/>
    </source>
</evidence>
<proteinExistence type="inferred from homology"/>
<keyword evidence="5" id="KW-0964">Secreted</keyword>
<keyword evidence="4" id="KW-1003">Cell membrane</keyword>
<feature type="chain" id="PRO_5043048034" description="CFEM domain-containing protein" evidence="17">
    <location>
        <begin position="19"/>
        <end position="184"/>
    </location>
</feature>
<comment type="caution">
    <text evidence="19">The sequence shown here is derived from an EMBL/GenBank/DDBJ whole genome shotgun (WGS) entry which is preliminary data.</text>
</comment>
<accession>A0AAN6MGF6</accession>
<dbReference type="InterPro" id="IPR008427">
    <property type="entry name" value="Extracellular_membr_CFEM_dom"/>
</dbReference>
<dbReference type="GO" id="GO:0005576">
    <property type="term" value="C:extracellular region"/>
    <property type="evidence" value="ECO:0007669"/>
    <property type="project" value="UniProtKB-SubCell"/>
</dbReference>
<name>A0AAN6MGF6_9PEZI</name>
<evidence type="ECO:0000259" key="18">
    <source>
        <dbReference type="PROSITE" id="PS52012"/>
    </source>
</evidence>
<feature type="signal peptide" evidence="17">
    <location>
        <begin position="1"/>
        <end position="18"/>
    </location>
</feature>
<evidence type="ECO:0000256" key="6">
    <source>
        <dbReference type="ARBA" id="ARBA00022617"/>
    </source>
</evidence>
<keyword evidence="14" id="KW-0449">Lipoprotein</keyword>
<evidence type="ECO:0000256" key="16">
    <source>
        <dbReference type="SAM" id="MobiDB-lite"/>
    </source>
</evidence>
<reference evidence="19" key="2">
    <citation type="submission" date="2023-05" db="EMBL/GenBank/DDBJ databases">
        <authorList>
            <consortium name="Lawrence Berkeley National Laboratory"/>
            <person name="Steindorff A."/>
            <person name="Hensen N."/>
            <person name="Bonometti L."/>
            <person name="Westerberg I."/>
            <person name="Brannstrom I.O."/>
            <person name="Guillou S."/>
            <person name="Cros-Aarteil S."/>
            <person name="Calhoun S."/>
            <person name="Haridas S."/>
            <person name="Kuo A."/>
            <person name="Mondo S."/>
            <person name="Pangilinan J."/>
            <person name="Riley R."/>
            <person name="Labutti K."/>
            <person name="Andreopoulos B."/>
            <person name="Lipzen A."/>
            <person name="Chen C."/>
            <person name="Yanf M."/>
            <person name="Daum C."/>
            <person name="Ng V."/>
            <person name="Clum A."/>
            <person name="Ohm R."/>
            <person name="Martin F."/>
            <person name="Silar P."/>
            <person name="Natvig D."/>
            <person name="Lalanne C."/>
            <person name="Gautier V."/>
            <person name="Ament-Velasquez S.L."/>
            <person name="Kruys A."/>
            <person name="Hutchinson M.I."/>
            <person name="Powell A.J."/>
            <person name="Barry K."/>
            <person name="Miller A.N."/>
            <person name="Grigoriev I.V."/>
            <person name="Debuchy R."/>
            <person name="Gladieux P."/>
            <person name="Thoren M.H."/>
            <person name="Johannesson H."/>
        </authorList>
    </citation>
    <scope>NUCLEOTIDE SEQUENCE</scope>
    <source>
        <strain evidence="19">CBS 103.79</strain>
    </source>
</reference>
<dbReference type="GO" id="GO:0098552">
    <property type="term" value="C:side of membrane"/>
    <property type="evidence" value="ECO:0007669"/>
    <property type="project" value="UniProtKB-KW"/>
</dbReference>
<sequence>MKVPTALLALTLASIAAAQTPELPKCAQSCADKFLRGGIGNCGSDPACICANKDFLGSIACCLAGVCDGPSQTQAVGFAANLCKGFGVTDLPTAVACSTASNTGAATTGSSSSSAAAATTAASSSSSAATGTSSAASSSGSSASSSGTAAAASTNKSTNVGPRPTAAAVGLGVMGGVIAAVAML</sequence>
<dbReference type="EMBL" id="MU855689">
    <property type="protein sequence ID" value="KAK3900270.1"/>
    <property type="molecule type" value="Genomic_DNA"/>
</dbReference>
<dbReference type="PANTHER" id="PTHR37928:SF2">
    <property type="entry name" value="GPI ANCHORED CFEM DOMAIN PROTEIN (AFU_ORTHOLOGUE AFUA_6G10580)"/>
    <property type="match status" value="1"/>
</dbReference>
<evidence type="ECO:0000313" key="19">
    <source>
        <dbReference type="EMBL" id="KAK3900270.1"/>
    </source>
</evidence>
<keyword evidence="20" id="KW-1185">Reference proteome</keyword>
<dbReference type="GO" id="GO:0046872">
    <property type="term" value="F:metal ion binding"/>
    <property type="evidence" value="ECO:0007669"/>
    <property type="project" value="UniProtKB-UniRule"/>
</dbReference>
<feature type="domain" description="CFEM" evidence="18">
    <location>
        <begin position="1"/>
        <end position="111"/>
    </location>
</feature>
<keyword evidence="10 15" id="KW-0408">Iron</keyword>
<evidence type="ECO:0000256" key="2">
    <source>
        <dbReference type="ARBA" id="ARBA00004613"/>
    </source>
</evidence>
<evidence type="ECO:0000256" key="4">
    <source>
        <dbReference type="ARBA" id="ARBA00022475"/>
    </source>
</evidence>
<evidence type="ECO:0000313" key="20">
    <source>
        <dbReference type="Proteomes" id="UP001303889"/>
    </source>
</evidence>
<keyword evidence="13" id="KW-0325">Glycoprotein</keyword>
<comment type="subcellular location">
    <subcellularLocation>
        <location evidence="1">Cell membrane</location>
        <topology evidence="1">Lipid-anchor</topology>
        <topology evidence="1">GPI-anchor</topology>
    </subcellularLocation>
    <subcellularLocation>
        <location evidence="2">Secreted</location>
    </subcellularLocation>
</comment>
<evidence type="ECO:0000256" key="14">
    <source>
        <dbReference type="ARBA" id="ARBA00023288"/>
    </source>
</evidence>
<dbReference type="Pfam" id="PF05730">
    <property type="entry name" value="CFEM"/>
    <property type="match status" value="1"/>
</dbReference>
<evidence type="ECO:0000256" key="7">
    <source>
        <dbReference type="ARBA" id="ARBA00022622"/>
    </source>
</evidence>
<comment type="similarity">
    <text evidence="3">Belongs to the RBT5 family.</text>
</comment>
<protein>
    <recommendedName>
        <fullName evidence="18">CFEM domain-containing protein</fullName>
    </recommendedName>
</protein>
<evidence type="ECO:0000256" key="11">
    <source>
        <dbReference type="ARBA" id="ARBA00023136"/>
    </source>
</evidence>